<feature type="transmembrane region" description="Helical" evidence="7">
    <location>
        <begin position="343"/>
        <end position="363"/>
    </location>
</feature>
<evidence type="ECO:0000256" key="4">
    <source>
        <dbReference type="ARBA" id="ARBA00022989"/>
    </source>
</evidence>
<dbReference type="Gene3D" id="1.20.1250.20">
    <property type="entry name" value="MFS general substrate transporter like domains"/>
    <property type="match status" value="1"/>
</dbReference>
<proteinExistence type="inferred from homology"/>
<evidence type="ECO:0000256" key="5">
    <source>
        <dbReference type="ARBA" id="ARBA00023136"/>
    </source>
</evidence>
<feature type="transmembrane region" description="Helical" evidence="7">
    <location>
        <begin position="47"/>
        <end position="72"/>
    </location>
</feature>
<dbReference type="PANTHER" id="PTHR23515">
    <property type="entry name" value="HIGH-AFFINITY NITRATE TRANSPORTER 2.3"/>
    <property type="match status" value="1"/>
</dbReference>
<dbReference type="Pfam" id="PF07690">
    <property type="entry name" value="MFS_1"/>
    <property type="match status" value="1"/>
</dbReference>
<sequence length="479" mass="50908">MSSTNSPQSPQAAVGEQRSGGRWIAHWDPEDPTFWEQSGRRVARRNLWASIFAEHIGFSVWSLWSVLVLFMTPEAGFSFAPEQKFLLVSVVAFVGAVLRVPYTLAVPLFGGRNWTMISVSALLVPTGLAFYLIQNPDTPFWLFVVLAATAGLGGGNFSSSMSNINFFFPEREKGWALGLNAGGGNIGVATVQLVGLGVIALFTVSAGAFVPLFYVPFLLLAIWVAWRHMNNLSGARTDVAAQIAATKDRHFWIMSVLYIATFGSFIGFGFAFGLLLQSQFDRTPLEAAMVTFMGPALGSLIRPVGGYIADRFGGARVTLWNFIAMVAGTGVVIASVASDSLPLFITAFGVLFVLTGLGNGSTYKMIPGIYAAKAENMIAAGAPRAEALSQTKRIASSMLGLIGAMGAFGGVGINLVFRESFAATQSAMPAFIAFLGYYLVCIAITYGVYLRTPAGAAPIPAAPARSHSAADADTERVAS</sequence>
<evidence type="ECO:0000313" key="8">
    <source>
        <dbReference type="EMBL" id="ASU83946.1"/>
    </source>
</evidence>
<keyword evidence="3 7" id="KW-0812">Transmembrane</keyword>
<dbReference type="AlphaFoldDB" id="A0A223S757"/>
<feature type="transmembrane region" description="Helical" evidence="7">
    <location>
        <begin position="177"/>
        <end position="202"/>
    </location>
</feature>
<dbReference type="Proteomes" id="UP000215005">
    <property type="component" value="Chromosome"/>
</dbReference>
<keyword evidence="4 7" id="KW-1133">Transmembrane helix</keyword>
<evidence type="ECO:0000256" key="3">
    <source>
        <dbReference type="ARBA" id="ARBA00022692"/>
    </source>
</evidence>
<dbReference type="GO" id="GO:0016020">
    <property type="term" value="C:membrane"/>
    <property type="evidence" value="ECO:0007669"/>
    <property type="project" value="UniProtKB-SubCell"/>
</dbReference>
<comment type="subcellular location">
    <subcellularLocation>
        <location evidence="1">Membrane</location>
        <topology evidence="1">Multi-pass membrane protein</topology>
    </subcellularLocation>
</comment>
<gene>
    <name evidence="8" type="ORF">CDO52_15185</name>
</gene>
<evidence type="ECO:0000256" key="1">
    <source>
        <dbReference type="ARBA" id="ARBA00004141"/>
    </source>
</evidence>
<feature type="transmembrane region" description="Helical" evidence="7">
    <location>
        <begin position="317"/>
        <end position="337"/>
    </location>
</feature>
<evidence type="ECO:0000256" key="7">
    <source>
        <dbReference type="SAM" id="Phobius"/>
    </source>
</evidence>
<accession>A0A223S757</accession>
<comment type="similarity">
    <text evidence="2">Belongs to the major facilitator superfamily. Nitrate/nitrite porter (TC 2.A.1.8) family.</text>
</comment>
<evidence type="ECO:0000256" key="6">
    <source>
        <dbReference type="SAM" id="MobiDB-lite"/>
    </source>
</evidence>
<dbReference type="InterPro" id="IPR036259">
    <property type="entry name" value="MFS_trans_sf"/>
</dbReference>
<feature type="transmembrane region" description="Helical" evidence="7">
    <location>
        <begin position="429"/>
        <end position="449"/>
    </location>
</feature>
<dbReference type="CDD" id="cd17341">
    <property type="entry name" value="MFS_NRT2_like"/>
    <property type="match status" value="1"/>
</dbReference>
<keyword evidence="9" id="KW-1185">Reference proteome</keyword>
<name>A0A223S757_9ACTN</name>
<dbReference type="InterPro" id="IPR011701">
    <property type="entry name" value="MFS"/>
</dbReference>
<feature type="transmembrane region" description="Helical" evidence="7">
    <location>
        <begin position="114"/>
        <end position="133"/>
    </location>
</feature>
<reference evidence="8 9" key="1">
    <citation type="submission" date="2017-08" db="EMBL/GenBank/DDBJ databases">
        <title>The complete genome sequence of Nocardiopsis gilva YIM 90087.</title>
        <authorList>
            <person name="Yin M."/>
            <person name="Tang S."/>
        </authorList>
    </citation>
    <scope>NUCLEOTIDE SEQUENCE [LARGE SCALE GENOMIC DNA]</scope>
    <source>
        <strain evidence="8 9">YIM 90087</strain>
    </source>
</reference>
<feature type="region of interest" description="Disordered" evidence="6">
    <location>
        <begin position="460"/>
        <end position="479"/>
    </location>
</feature>
<feature type="transmembrane region" description="Helical" evidence="7">
    <location>
        <begin position="287"/>
        <end position="305"/>
    </location>
</feature>
<dbReference type="EMBL" id="CP022753">
    <property type="protein sequence ID" value="ASU83946.1"/>
    <property type="molecule type" value="Genomic_DNA"/>
</dbReference>
<feature type="transmembrane region" description="Helical" evidence="7">
    <location>
        <begin position="251"/>
        <end position="275"/>
    </location>
</feature>
<feature type="transmembrane region" description="Helical" evidence="7">
    <location>
        <begin position="208"/>
        <end position="226"/>
    </location>
</feature>
<keyword evidence="5 7" id="KW-0472">Membrane</keyword>
<dbReference type="SUPFAM" id="SSF103473">
    <property type="entry name" value="MFS general substrate transporter"/>
    <property type="match status" value="1"/>
</dbReference>
<organism evidence="8 9">
    <name type="scientific">Nocardiopsis gilva YIM 90087</name>
    <dbReference type="NCBI Taxonomy" id="1235441"/>
    <lineage>
        <taxon>Bacteria</taxon>
        <taxon>Bacillati</taxon>
        <taxon>Actinomycetota</taxon>
        <taxon>Actinomycetes</taxon>
        <taxon>Streptosporangiales</taxon>
        <taxon>Nocardiopsidaceae</taxon>
        <taxon>Nocardiopsis</taxon>
    </lineage>
</organism>
<dbReference type="RefSeq" id="WP_017619032.1">
    <property type="nucleotide sequence ID" value="NZ_ANBG01000222.1"/>
</dbReference>
<dbReference type="KEGG" id="ngv:CDO52_15185"/>
<feature type="transmembrane region" description="Helical" evidence="7">
    <location>
        <begin position="398"/>
        <end position="417"/>
    </location>
</feature>
<dbReference type="GO" id="GO:0015112">
    <property type="term" value="F:nitrate transmembrane transporter activity"/>
    <property type="evidence" value="ECO:0007669"/>
    <property type="project" value="InterPro"/>
</dbReference>
<dbReference type="InterPro" id="IPR044772">
    <property type="entry name" value="NO3_transporter"/>
</dbReference>
<feature type="compositionally biased region" description="Basic and acidic residues" evidence="6">
    <location>
        <begin position="468"/>
        <end position="479"/>
    </location>
</feature>
<protein>
    <submittedName>
        <fullName evidence="8">NarK/NasA family nitrate transporter</fullName>
    </submittedName>
</protein>
<evidence type="ECO:0000313" key="9">
    <source>
        <dbReference type="Proteomes" id="UP000215005"/>
    </source>
</evidence>
<feature type="transmembrane region" description="Helical" evidence="7">
    <location>
        <begin position="139"/>
        <end position="157"/>
    </location>
</feature>
<feature type="transmembrane region" description="Helical" evidence="7">
    <location>
        <begin position="84"/>
        <end position="102"/>
    </location>
</feature>
<evidence type="ECO:0000256" key="2">
    <source>
        <dbReference type="ARBA" id="ARBA00008432"/>
    </source>
</evidence>